<dbReference type="Proteomes" id="UP000751518">
    <property type="component" value="Unassembled WGS sequence"/>
</dbReference>
<evidence type="ECO:0000313" key="1">
    <source>
        <dbReference type="EMBL" id="MCA9392463.1"/>
    </source>
</evidence>
<reference evidence="1" key="1">
    <citation type="submission" date="2020-04" db="EMBL/GenBank/DDBJ databases">
        <authorList>
            <person name="Zhang T."/>
        </authorList>
    </citation>
    <scope>NUCLEOTIDE SEQUENCE</scope>
    <source>
        <strain evidence="1">HKST-UBA03</strain>
    </source>
</reference>
<feature type="non-terminal residue" evidence="1">
    <location>
        <position position="80"/>
    </location>
</feature>
<proteinExistence type="predicted"/>
<dbReference type="EMBL" id="JAGQKZ010000058">
    <property type="protein sequence ID" value="MCA9392463.1"/>
    <property type="molecule type" value="Genomic_DNA"/>
</dbReference>
<protein>
    <submittedName>
        <fullName evidence="1">Uncharacterized protein</fullName>
    </submittedName>
</protein>
<organism evidence="1 2">
    <name type="scientific">candidate division WWE3 bacterium</name>
    <dbReference type="NCBI Taxonomy" id="2053526"/>
    <lineage>
        <taxon>Bacteria</taxon>
        <taxon>Katanobacteria</taxon>
    </lineage>
</organism>
<gene>
    <name evidence="1" type="ORF">KC614_04700</name>
</gene>
<reference evidence="1" key="2">
    <citation type="journal article" date="2021" name="Microbiome">
        <title>Successional dynamics and alternative stable states in a saline activated sludge microbial community over 9 years.</title>
        <authorList>
            <person name="Wang Y."/>
            <person name="Ye J."/>
            <person name="Ju F."/>
            <person name="Liu L."/>
            <person name="Boyd J.A."/>
            <person name="Deng Y."/>
            <person name="Parks D.H."/>
            <person name="Jiang X."/>
            <person name="Yin X."/>
            <person name="Woodcroft B.J."/>
            <person name="Tyson G.W."/>
            <person name="Hugenholtz P."/>
            <person name="Polz M.F."/>
            <person name="Zhang T."/>
        </authorList>
    </citation>
    <scope>NUCLEOTIDE SEQUENCE</scope>
    <source>
        <strain evidence="1">HKST-UBA03</strain>
    </source>
</reference>
<comment type="caution">
    <text evidence="1">The sequence shown here is derived from an EMBL/GenBank/DDBJ whole genome shotgun (WGS) entry which is preliminary data.</text>
</comment>
<name>A0A955LL90_UNCKA</name>
<evidence type="ECO:0000313" key="2">
    <source>
        <dbReference type="Proteomes" id="UP000751518"/>
    </source>
</evidence>
<sequence>MITAVDDCGLCQFAEVIIPPGPGDPAGTEPRTTFVVDVAGYSVLLNDGTILKLCAGDIVIVTGEMAEDRRISTEAQAILD</sequence>
<dbReference type="AlphaFoldDB" id="A0A955LL90"/>
<accession>A0A955LL90</accession>